<protein>
    <submittedName>
        <fullName evidence="5">AraC family transcriptional regulator</fullName>
    </submittedName>
</protein>
<dbReference type="PROSITE" id="PS00041">
    <property type="entry name" value="HTH_ARAC_FAMILY_1"/>
    <property type="match status" value="1"/>
</dbReference>
<keyword evidence="3" id="KW-0804">Transcription</keyword>
<dbReference type="Gene3D" id="1.10.10.60">
    <property type="entry name" value="Homeodomain-like"/>
    <property type="match status" value="1"/>
</dbReference>
<dbReference type="Proteomes" id="UP000197361">
    <property type="component" value="Unassembled WGS sequence"/>
</dbReference>
<dbReference type="PANTHER" id="PTHR47893">
    <property type="entry name" value="REGULATORY PROTEIN PCHR"/>
    <property type="match status" value="1"/>
</dbReference>
<name>A0A246JVP6_9SPHN</name>
<dbReference type="PANTHER" id="PTHR47893:SF1">
    <property type="entry name" value="REGULATORY PROTEIN PCHR"/>
    <property type="match status" value="1"/>
</dbReference>
<keyword evidence="1" id="KW-0805">Transcription regulation</keyword>
<evidence type="ECO:0000256" key="3">
    <source>
        <dbReference type="ARBA" id="ARBA00023163"/>
    </source>
</evidence>
<organism evidence="5 6">
    <name type="scientific">Sphingopyxis bauzanensis</name>
    <dbReference type="NCBI Taxonomy" id="651663"/>
    <lineage>
        <taxon>Bacteria</taxon>
        <taxon>Pseudomonadati</taxon>
        <taxon>Pseudomonadota</taxon>
        <taxon>Alphaproteobacteria</taxon>
        <taxon>Sphingomonadales</taxon>
        <taxon>Sphingomonadaceae</taxon>
        <taxon>Sphingopyxis</taxon>
    </lineage>
</organism>
<proteinExistence type="predicted"/>
<reference evidence="5 6" key="1">
    <citation type="journal article" date="2010" name="Int. J. Syst. Evol. Microbiol.">
        <title>Sphingopyxis bauzanensis sp. nov., a psychrophilic bacterium isolated from soil.</title>
        <authorList>
            <person name="Zhang D.C."/>
            <person name="Liu H.C."/>
            <person name="Xin Y.H."/>
            <person name="Zhou Y.G."/>
            <person name="Schinner F."/>
            <person name="Margesin R."/>
        </authorList>
    </citation>
    <scope>NUCLEOTIDE SEQUENCE [LARGE SCALE GENOMIC DNA]</scope>
    <source>
        <strain evidence="5 6">DSM 22271</strain>
    </source>
</reference>
<evidence type="ECO:0000256" key="1">
    <source>
        <dbReference type="ARBA" id="ARBA00023015"/>
    </source>
</evidence>
<accession>A0A246JVP6</accession>
<evidence type="ECO:0000259" key="4">
    <source>
        <dbReference type="PROSITE" id="PS01124"/>
    </source>
</evidence>
<keyword evidence="6" id="KW-1185">Reference proteome</keyword>
<evidence type="ECO:0000313" key="5">
    <source>
        <dbReference type="EMBL" id="OWQ97108.1"/>
    </source>
</evidence>
<keyword evidence="2" id="KW-0238">DNA-binding</keyword>
<gene>
    <name evidence="5" type="ORF">CDQ92_08525</name>
</gene>
<evidence type="ECO:0000313" key="6">
    <source>
        <dbReference type="Proteomes" id="UP000197361"/>
    </source>
</evidence>
<dbReference type="SMART" id="SM00342">
    <property type="entry name" value="HTH_ARAC"/>
    <property type="match status" value="1"/>
</dbReference>
<dbReference type="PROSITE" id="PS01124">
    <property type="entry name" value="HTH_ARAC_FAMILY_2"/>
    <property type="match status" value="1"/>
</dbReference>
<dbReference type="InterPro" id="IPR053142">
    <property type="entry name" value="PchR_regulatory_protein"/>
</dbReference>
<dbReference type="GO" id="GO:0003700">
    <property type="term" value="F:DNA-binding transcription factor activity"/>
    <property type="evidence" value="ECO:0007669"/>
    <property type="project" value="InterPro"/>
</dbReference>
<dbReference type="GO" id="GO:0043565">
    <property type="term" value="F:sequence-specific DNA binding"/>
    <property type="evidence" value="ECO:0007669"/>
    <property type="project" value="InterPro"/>
</dbReference>
<dbReference type="InterPro" id="IPR018060">
    <property type="entry name" value="HTH_AraC"/>
</dbReference>
<comment type="caution">
    <text evidence="5">The sequence shown here is derived from an EMBL/GenBank/DDBJ whole genome shotgun (WGS) entry which is preliminary data.</text>
</comment>
<dbReference type="AlphaFoldDB" id="A0A246JVP6"/>
<dbReference type="InterPro" id="IPR018062">
    <property type="entry name" value="HTH_AraC-typ_CS"/>
</dbReference>
<dbReference type="EMBL" id="NISK01000002">
    <property type="protein sequence ID" value="OWQ97108.1"/>
    <property type="molecule type" value="Genomic_DNA"/>
</dbReference>
<dbReference type="Pfam" id="PF12833">
    <property type="entry name" value="HTH_18"/>
    <property type="match status" value="1"/>
</dbReference>
<feature type="domain" description="HTH araC/xylS-type" evidence="4">
    <location>
        <begin position="156"/>
        <end position="254"/>
    </location>
</feature>
<evidence type="ECO:0000256" key="2">
    <source>
        <dbReference type="ARBA" id="ARBA00023125"/>
    </source>
</evidence>
<dbReference type="SUPFAM" id="SSF46689">
    <property type="entry name" value="Homeodomain-like"/>
    <property type="match status" value="2"/>
</dbReference>
<dbReference type="InterPro" id="IPR009057">
    <property type="entry name" value="Homeodomain-like_sf"/>
</dbReference>
<sequence length="258" mass="27891">MGVGEGVSSMPIKHSVIVSSEMTTFVGPGACDRLLLPPDALLIGFGDVGEPVVRALAFRELESEAHLLVFAVSRGACRRLFGDLPDPGGRWYLPSDLRALGQSIIAPECDPAAADTLRLARSIEMLCQFFAALSAGSLVAVDGQPSLSEGDISRIAAARRIVDERWHEKLTIDNIARSCGINRDKLTRGFRELYHCSVGEALSERRLRQARTLLAASDLPVASIGYRCGYLNNASFTRAFSRRFGMAPTAMRRLGVAA</sequence>